<dbReference type="InParanoid" id="I1BWS4"/>
<evidence type="ECO:0000313" key="3">
    <source>
        <dbReference type="Proteomes" id="UP000009138"/>
    </source>
</evidence>
<protein>
    <submittedName>
        <fullName evidence="2">Uncharacterized protein</fullName>
    </submittedName>
</protein>
<dbReference type="Proteomes" id="UP000009138">
    <property type="component" value="Unassembled WGS sequence"/>
</dbReference>
<evidence type="ECO:0000313" key="2">
    <source>
        <dbReference type="EMBL" id="EIE80654.1"/>
    </source>
</evidence>
<feature type="compositionally biased region" description="Polar residues" evidence="1">
    <location>
        <begin position="170"/>
        <end position="189"/>
    </location>
</feature>
<dbReference type="GeneID" id="93612330"/>
<reference evidence="2 3" key="1">
    <citation type="journal article" date="2009" name="PLoS Genet.">
        <title>Genomic analysis of the basal lineage fungus Rhizopus oryzae reveals a whole-genome duplication.</title>
        <authorList>
            <person name="Ma L.-J."/>
            <person name="Ibrahim A.S."/>
            <person name="Skory C."/>
            <person name="Grabherr M.G."/>
            <person name="Burger G."/>
            <person name="Butler M."/>
            <person name="Elias M."/>
            <person name="Idnurm A."/>
            <person name="Lang B.F."/>
            <person name="Sone T."/>
            <person name="Abe A."/>
            <person name="Calvo S.E."/>
            <person name="Corrochano L.M."/>
            <person name="Engels R."/>
            <person name="Fu J."/>
            <person name="Hansberg W."/>
            <person name="Kim J.-M."/>
            <person name="Kodira C.D."/>
            <person name="Koehrsen M.J."/>
            <person name="Liu B."/>
            <person name="Miranda-Saavedra D."/>
            <person name="O'Leary S."/>
            <person name="Ortiz-Castellanos L."/>
            <person name="Poulter R."/>
            <person name="Rodriguez-Romero J."/>
            <person name="Ruiz-Herrera J."/>
            <person name="Shen Y.-Q."/>
            <person name="Zeng Q."/>
            <person name="Galagan J."/>
            <person name="Birren B.W."/>
            <person name="Cuomo C.A."/>
            <person name="Wickes B.L."/>
        </authorList>
    </citation>
    <scope>NUCLEOTIDE SEQUENCE [LARGE SCALE GENOMIC DNA]</scope>
    <source>
        <strain evidence="3">RA 99-880 / ATCC MYA-4621 / FGSC 9543 / NRRL 43880</strain>
    </source>
</reference>
<proteinExistence type="predicted"/>
<name>I1BWS4_RHIO9</name>
<dbReference type="EMBL" id="CH476734">
    <property type="protein sequence ID" value="EIE80654.1"/>
    <property type="molecule type" value="Genomic_DNA"/>
</dbReference>
<organism evidence="2 3">
    <name type="scientific">Rhizopus delemar (strain RA 99-880 / ATCC MYA-4621 / FGSC 9543 / NRRL 43880)</name>
    <name type="common">Mucormycosis agent</name>
    <name type="synonym">Rhizopus arrhizus var. delemar</name>
    <dbReference type="NCBI Taxonomy" id="246409"/>
    <lineage>
        <taxon>Eukaryota</taxon>
        <taxon>Fungi</taxon>
        <taxon>Fungi incertae sedis</taxon>
        <taxon>Mucoromycota</taxon>
        <taxon>Mucoromycotina</taxon>
        <taxon>Mucoromycetes</taxon>
        <taxon>Mucorales</taxon>
        <taxon>Mucorineae</taxon>
        <taxon>Rhizopodaceae</taxon>
        <taxon>Rhizopus</taxon>
    </lineage>
</organism>
<dbReference type="VEuPathDB" id="FungiDB:RO3G_05359"/>
<keyword evidence="3" id="KW-1185">Reference proteome</keyword>
<accession>I1BWS4</accession>
<dbReference type="AlphaFoldDB" id="I1BWS4"/>
<gene>
    <name evidence="2" type="ORF">RO3G_05359</name>
</gene>
<evidence type="ECO:0000256" key="1">
    <source>
        <dbReference type="SAM" id="MobiDB-lite"/>
    </source>
</evidence>
<feature type="region of interest" description="Disordered" evidence="1">
    <location>
        <begin position="169"/>
        <end position="189"/>
    </location>
</feature>
<dbReference type="RefSeq" id="XP_067516050.1">
    <property type="nucleotide sequence ID" value="XM_067659949.1"/>
</dbReference>
<sequence>MKQIFRELKNSKLQRQKEQYNGYFFPRSSTKPWTKILCHNIKRTTSSSAPSCAPKRLAIFGFGSATLQEQEAGELSLKTIKLPTSLKNLETVTIDDEKTKSTFDANLLNKFIELDLKNDLSKKQVKETIEEDLTLDFVRNLSTIQEEDGAGHQEVISLFMEEEGVALSPNKETSPLQHSPQITTQATVV</sequence>